<organism evidence="2 3">
    <name type="scientific">Ligilactobacillus ceti DSM 22408</name>
    <dbReference type="NCBI Taxonomy" id="1122146"/>
    <lineage>
        <taxon>Bacteria</taxon>
        <taxon>Bacillati</taxon>
        <taxon>Bacillota</taxon>
        <taxon>Bacilli</taxon>
        <taxon>Lactobacillales</taxon>
        <taxon>Lactobacillaceae</taxon>
        <taxon>Ligilactobacillus</taxon>
    </lineage>
</organism>
<dbReference type="AlphaFoldDB" id="A0A0R2KHR9"/>
<keyword evidence="3" id="KW-1185">Reference proteome</keyword>
<evidence type="ECO:0000313" key="2">
    <source>
        <dbReference type="EMBL" id="KRN88879.1"/>
    </source>
</evidence>
<accession>A0A0R2KHR9</accession>
<dbReference type="Pfam" id="PF11457">
    <property type="entry name" value="DUF3021"/>
    <property type="match status" value="1"/>
</dbReference>
<comment type="caution">
    <text evidence="2">The sequence shown here is derived from an EMBL/GenBank/DDBJ whole genome shotgun (WGS) entry which is preliminary data.</text>
</comment>
<feature type="transmembrane region" description="Helical" evidence="1">
    <location>
        <begin position="6"/>
        <end position="28"/>
    </location>
</feature>
<evidence type="ECO:0008006" key="4">
    <source>
        <dbReference type="Google" id="ProtNLM"/>
    </source>
</evidence>
<dbReference type="PATRIC" id="fig|1122146.4.peg.883"/>
<evidence type="ECO:0000256" key="1">
    <source>
        <dbReference type="SAM" id="Phobius"/>
    </source>
</evidence>
<proteinExistence type="predicted"/>
<gene>
    <name evidence="2" type="ORF">IV53_GL000849</name>
</gene>
<name>A0A0R2KHR9_9LACO</name>
<sequence>MGVGIGYIIALCFSVKWGAFSPAPLVLVEKVGNIKAAEMLALYSGLVGAVFAGTKFIWDIEKWSLVKSSFVYFTINLLVMSCAGYRLYWFSHNIKNYFSFLSVYIVIFIAIWVVTYFKNKKNVKELNDKLNQIKK</sequence>
<dbReference type="InterPro" id="IPR021560">
    <property type="entry name" value="DUF3021"/>
</dbReference>
<reference evidence="2 3" key="1">
    <citation type="journal article" date="2015" name="Genome Announc.">
        <title>Expanding the biotechnology potential of lactobacilli through comparative genomics of 213 strains and associated genera.</title>
        <authorList>
            <person name="Sun Z."/>
            <person name="Harris H.M."/>
            <person name="McCann A."/>
            <person name="Guo C."/>
            <person name="Argimon S."/>
            <person name="Zhang W."/>
            <person name="Yang X."/>
            <person name="Jeffery I.B."/>
            <person name="Cooney J.C."/>
            <person name="Kagawa T.F."/>
            <person name="Liu W."/>
            <person name="Song Y."/>
            <person name="Salvetti E."/>
            <person name="Wrobel A."/>
            <person name="Rasinkangas P."/>
            <person name="Parkhill J."/>
            <person name="Rea M.C."/>
            <person name="O'Sullivan O."/>
            <person name="Ritari J."/>
            <person name="Douillard F.P."/>
            <person name="Paul Ross R."/>
            <person name="Yang R."/>
            <person name="Briner A.E."/>
            <person name="Felis G.E."/>
            <person name="de Vos W.M."/>
            <person name="Barrangou R."/>
            <person name="Klaenhammer T.R."/>
            <person name="Caufield P.W."/>
            <person name="Cui Y."/>
            <person name="Zhang H."/>
            <person name="O'Toole P.W."/>
        </authorList>
    </citation>
    <scope>NUCLEOTIDE SEQUENCE [LARGE SCALE GENOMIC DNA]</scope>
    <source>
        <strain evidence="2 3">DSM 22408</strain>
    </source>
</reference>
<protein>
    <recommendedName>
        <fullName evidence="4">DUF3021 domain-containing protein</fullName>
    </recommendedName>
</protein>
<feature type="transmembrane region" description="Helical" evidence="1">
    <location>
        <begin position="70"/>
        <end position="90"/>
    </location>
</feature>
<feature type="transmembrane region" description="Helical" evidence="1">
    <location>
        <begin position="97"/>
        <end position="117"/>
    </location>
</feature>
<keyword evidence="1" id="KW-1133">Transmembrane helix</keyword>
<dbReference type="EMBL" id="JQBZ01000025">
    <property type="protein sequence ID" value="KRN88879.1"/>
    <property type="molecule type" value="Genomic_DNA"/>
</dbReference>
<keyword evidence="1" id="KW-0472">Membrane</keyword>
<keyword evidence="1" id="KW-0812">Transmembrane</keyword>
<dbReference type="Proteomes" id="UP000051500">
    <property type="component" value="Unassembled WGS sequence"/>
</dbReference>
<evidence type="ECO:0000313" key="3">
    <source>
        <dbReference type="Proteomes" id="UP000051500"/>
    </source>
</evidence>
<feature type="transmembrane region" description="Helical" evidence="1">
    <location>
        <begin position="40"/>
        <end position="58"/>
    </location>
</feature>
<dbReference type="STRING" id="1122146.IV53_GL000849"/>